<dbReference type="InterPro" id="IPR019490">
    <property type="entry name" value="Glu6P/Mann6P_isomerase_C"/>
</dbReference>
<dbReference type="SUPFAM" id="SSF53697">
    <property type="entry name" value="SIS domain"/>
    <property type="match status" value="1"/>
</dbReference>
<dbReference type="EMBL" id="FQUL01000001">
    <property type="protein sequence ID" value="SHE27889.1"/>
    <property type="molecule type" value="Genomic_DNA"/>
</dbReference>
<dbReference type="AlphaFoldDB" id="A0A1M4S6Q0"/>
<feature type="domain" description="SIS" evidence="3">
    <location>
        <begin position="31"/>
        <end position="185"/>
    </location>
</feature>
<dbReference type="GO" id="GO:1901135">
    <property type="term" value="P:carbohydrate derivative metabolic process"/>
    <property type="evidence" value="ECO:0007669"/>
    <property type="project" value="InterPro"/>
</dbReference>
<dbReference type="CDD" id="cd05017">
    <property type="entry name" value="SIS_PGI_PMI_1"/>
    <property type="match status" value="1"/>
</dbReference>
<evidence type="ECO:0000256" key="2">
    <source>
        <dbReference type="ARBA" id="ARBA00023235"/>
    </source>
</evidence>
<protein>
    <submittedName>
        <fullName evidence="4">Bifunctional phosphoglucose/phosphomannose isomerase</fullName>
    </submittedName>
</protein>
<organism evidence="4 5">
    <name type="scientific">Ferrithrix thermotolerans DSM 19514</name>
    <dbReference type="NCBI Taxonomy" id="1121881"/>
    <lineage>
        <taxon>Bacteria</taxon>
        <taxon>Bacillati</taxon>
        <taxon>Actinomycetota</taxon>
        <taxon>Acidimicrobiia</taxon>
        <taxon>Acidimicrobiales</taxon>
        <taxon>Acidimicrobiaceae</taxon>
        <taxon>Ferrithrix</taxon>
    </lineage>
</organism>
<comment type="similarity">
    <text evidence="1">Belongs to the PGI/PMI family.</text>
</comment>
<dbReference type="InterPro" id="IPR001347">
    <property type="entry name" value="SIS_dom"/>
</dbReference>
<dbReference type="InterPro" id="IPR046348">
    <property type="entry name" value="SIS_dom_sf"/>
</dbReference>
<dbReference type="CDD" id="cd05637">
    <property type="entry name" value="SIS_PGI_PMI_2"/>
    <property type="match status" value="1"/>
</dbReference>
<accession>A0A1M4S6Q0</accession>
<dbReference type="NCBIfam" id="TIGR02128">
    <property type="entry name" value="G6PI_arch"/>
    <property type="match status" value="1"/>
</dbReference>
<sequence length="341" mass="36099">MIQLDSLDMWNASASLPEQVEAAASAAVALHGLPIRSEIENIVILGMGGSGITGDVLLSIAGPFLAVPVVVIKSYTVPAFVGSSTLVFAVSFSGNTEEVLEAVTIAAEQGAQVVVVSSGGELARFAESSGFPSIEVPSNIPQPRAAIGALSIPPLVVLEEIGLFPGATHWIDLAVAQLKRRRDQLLLEGSVAEEIAENIASTVPLFLSSAAMGLTAAMRWKAQVNENVKSPAFYGVFPEACHNEITGWENLYGGSGGFSMVILRHDLEHPQVSRRFSLAKDLLATKVKTYQEHRAEGEGELAQLMDLVIVGDFVSLHLAKLAGVDPGPIPVLVEFKERLKG</sequence>
<name>A0A1M4S6Q0_9ACTN</name>
<proteinExistence type="inferred from homology"/>
<evidence type="ECO:0000313" key="5">
    <source>
        <dbReference type="Proteomes" id="UP000184295"/>
    </source>
</evidence>
<keyword evidence="2 4" id="KW-0413">Isomerase</keyword>
<dbReference type="GO" id="GO:0005975">
    <property type="term" value="P:carbohydrate metabolic process"/>
    <property type="evidence" value="ECO:0007669"/>
    <property type="project" value="InterPro"/>
</dbReference>
<dbReference type="RefSeq" id="WP_072787707.1">
    <property type="nucleotide sequence ID" value="NZ_FQUL01000001.1"/>
</dbReference>
<dbReference type="GO" id="GO:0097367">
    <property type="term" value="F:carbohydrate derivative binding"/>
    <property type="evidence" value="ECO:0007669"/>
    <property type="project" value="InterPro"/>
</dbReference>
<dbReference type="Pfam" id="PF10432">
    <property type="entry name" value="bact-PGI_C"/>
    <property type="match status" value="1"/>
</dbReference>
<dbReference type="PROSITE" id="PS51464">
    <property type="entry name" value="SIS"/>
    <property type="match status" value="1"/>
</dbReference>
<dbReference type="InterPro" id="IPR035484">
    <property type="entry name" value="SIS_PGI/PMI_1"/>
</dbReference>
<dbReference type="Pfam" id="PF01380">
    <property type="entry name" value="SIS"/>
    <property type="match status" value="1"/>
</dbReference>
<dbReference type="Gene3D" id="3.40.50.10490">
    <property type="entry name" value="Glucose-6-phosphate isomerase like protein, domain 1"/>
    <property type="match status" value="2"/>
</dbReference>
<evidence type="ECO:0000256" key="1">
    <source>
        <dbReference type="ARBA" id="ARBA00010523"/>
    </source>
</evidence>
<dbReference type="GO" id="GO:0004347">
    <property type="term" value="F:glucose-6-phosphate isomerase activity"/>
    <property type="evidence" value="ECO:0007669"/>
    <property type="project" value="InterPro"/>
</dbReference>
<reference evidence="5" key="1">
    <citation type="submission" date="2016-11" db="EMBL/GenBank/DDBJ databases">
        <authorList>
            <person name="Varghese N."/>
            <person name="Submissions S."/>
        </authorList>
    </citation>
    <scope>NUCLEOTIDE SEQUENCE [LARGE SCALE GENOMIC DNA]</scope>
    <source>
        <strain evidence="5">DSM 19514</strain>
    </source>
</reference>
<dbReference type="STRING" id="1121881.SAMN02745225_00129"/>
<dbReference type="GO" id="GO:0004476">
    <property type="term" value="F:mannose-6-phosphate isomerase activity"/>
    <property type="evidence" value="ECO:0007669"/>
    <property type="project" value="InterPro"/>
</dbReference>
<keyword evidence="5" id="KW-1185">Reference proteome</keyword>
<gene>
    <name evidence="4" type="ORF">SAMN02745225_00129</name>
</gene>
<evidence type="ECO:0000313" key="4">
    <source>
        <dbReference type="EMBL" id="SHE27889.1"/>
    </source>
</evidence>
<evidence type="ECO:0000259" key="3">
    <source>
        <dbReference type="PROSITE" id="PS51464"/>
    </source>
</evidence>
<dbReference type="Proteomes" id="UP000184295">
    <property type="component" value="Unassembled WGS sequence"/>
</dbReference>
<dbReference type="OrthoDB" id="5241724at2"/>